<proteinExistence type="predicted"/>
<dbReference type="EMBL" id="MN739212">
    <property type="protein sequence ID" value="QHS93923.1"/>
    <property type="molecule type" value="Genomic_DNA"/>
</dbReference>
<evidence type="ECO:0000259" key="1">
    <source>
        <dbReference type="PROSITE" id="PS51324"/>
    </source>
</evidence>
<sequence>MTEIELNKGLSILVAAYPARPNKAQRTAMYNFLTYFSRVIQHEDLPAWYQQYTTSRMSPNIVRNRQFLTQWLMSVNRFRLWFNAIDLVDDPKLWGPIIWNFLYILASLFFPHRAIFFHRIIMLLPDVLPCKVCGEKLRCLLQGRRWQEKLLRCRTQVKYVNFITDLRTYVATHHVTKEGLTKNNLGFKNKNVTTPTSFLKSTTSP</sequence>
<dbReference type="InterPro" id="IPR017905">
    <property type="entry name" value="ERV/ALR_sulphydryl_oxidase"/>
</dbReference>
<name>A0A6C0BRN0_9ZZZZ</name>
<dbReference type="AlphaFoldDB" id="A0A6C0BRN0"/>
<dbReference type="GO" id="GO:0016972">
    <property type="term" value="F:thiol oxidase activity"/>
    <property type="evidence" value="ECO:0007669"/>
    <property type="project" value="InterPro"/>
</dbReference>
<protein>
    <recommendedName>
        <fullName evidence="1">ERV/ALR sulfhydryl oxidase domain-containing protein</fullName>
    </recommendedName>
</protein>
<dbReference type="PROSITE" id="PS51324">
    <property type="entry name" value="ERV_ALR"/>
    <property type="match status" value="1"/>
</dbReference>
<organism evidence="2">
    <name type="scientific">viral metagenome</name>
    <dbReference type="NCBI Taxonomy" id="1070528"/>
    <lineage>
        <taxon>unclassified sequences</taxon>
        <taxon>metagenomes</taxon>
        <taxon>organismal metagenomes</taxon>
    </lineage>
</organism>
<evidence type="ECO:0000313" key="2">
    <source>
        <dbReference type="EMBL" id="QHS93923.1"/>
    </source>
</evidence>
<accession>A0A6C0BRN0</accession>
<reference evidence="2" key="1">
    <citation type="journal article" date="2020" name="Nature">
        <title>Giant virus diversity and host interactions through global metagenomics.</title>
        <authorList>
            <person name="Schulz F."/>
            <person name="Roux S."/>
            <person name="Paez-Espino D."/>
            <person name="Jungbluth S."/>
            <person name="Walsh D.A."/>
            <person name="Denef V.J."/>
            <person name="McMahon K.D."/>
            <person name="Konstantinidis K.T."/>
            <person name="Eloe-Fadrosh E.A."/>
            <person name="Kyrpides N.C."/>
            <person name="Woyke T."/>
        </authorList>
    </citation>
    <scope>NUCLEOTIDE SEQUENCE</scope>
    <source>
        <strain evidence="2">GVMAG-M-3300018080-19</strain>
    </source>
</reference>
<feature type="domain" description="ERV/ALR sulfhydryl oxidase" evidence="1">
    <location>
        <begin position="87"/>
        <end position="190"/>
    </location>
</feature>